<feature type="domain" description="ATPase of the ABC class N-terminal" evidence="2">
    <location>
        <begin position="12"/>
        <end position="158"/>
    </location>
</feature>
<keyword evidence="5" id="KW-1185">Reference proteome</keyword>
<dbReference type="EMBL" id="JACHMG010000001">
    <property type="protein sequence ID" value="MBB4685758.1"/>
    <property type="molecule type" value="Genomic_DNA"/>
</dbReference>
<feature type="domain" description="ATPase of the ABC class C-terminal" evidence="1">
    <location>
        <begin position="167"/>
        <end position="432"/>
    </location>
</feature>
<dbReference type="InterPro" id="IPR049069">
    <property type="entry name" value="MRB1590-like_C"/>
</dbReference>
<dbReference type="Pfam" id="PF21117">
    <property type="entry name" value="MRB1590_C"/>
    <property type="match status" value="1"/>
</dbReference>
<dbReference type="Pfam" id="PF09818">
    <property type="entry name" value="ABC_ATPase"/>
    <property type="match status" value="1"/>
</dbReference>
<dbReference type="InterPro" id="IPR027417">
    <property type="entry name" value="P-loop_NTPase"/>
</dbReference>
<proteinExistence type="predicted"/>
<dbReference type="Pfam" id="PF20446">
    <property type="entry name" value="ABC_N"/>
    <property type="match status" value="1"/>
</dbReference>
<sequence length="560" mass="60319">MTHAQSSRTTLSDLARRLTSLDGQSYGRYKSLQGAWRGDGYTVDIRKAQTDPFAPASRVEVRVPAAHAGFPRELWDTPVRARALADQLLRTLGASLRGTLLRADVGGQQVLDRSALRVHDGALTIHLGIDLPGPRRRIDGHSARKALCEQLPRAVETLRYAALDPELLAAFVDSVEDSDALRRALPELGLVAFVADGAMLARRSGTDDRPLTDGVAFRSPESMRVTVELPNRGTVTGMGIAEGITLIVGGGFHGKSTLLRALERGVYDHVPGDGRELVASRAATVKVRAEDGRSVQRVDVSAFVGELPTGADTRDFSTSNASGSTSQAATTVEALEAGAEVLLIDEDTAATNLMIRDGRMQELVAKGNEPLTPFVDLVRPLHAEHGVSTVLVMGGSGDYLDVADRVLMMAAYEPEDVTARAAQLRVETRTVEAKGFPAVRHRVCAPRSLSPEVKGRRKVKQRGIDTLTYGEADIDLRAVEQLVDPGQVMGIGLALAHGVETGLFDGERTVAEFLDRLEDDLANGADAIGHGYLGDYVVPRRYEVAAALARLRPLRIARFR</sequence>
<evidence type="ECO:0000259" key="3">
    <source>
        <dbReference type="Pfam" id="PF21117"/>
    </source>
</evidence>
<dbReference type="RefSeq" id="WP_184780734.1">
    <property type="nucleotide sequence ID" value="NZ_JACHMG010000001.1"/>
</dbReference>
<dbReference type="InterPro" id="IPR046833">
    <property type="entry name" value="ABC_N"/>
</dbReference>
<dbReference type="PANTHER" id="PTHR38149:SF1">
    <property type="entry name" value="ATPASE"/>
    <property type="match status" value="1"/>
</dbReference>
<comment type="caution">
    <text evidence="4">The sequence shown here is derived from an EMBL/GenBank/DDBJ whole genome shotgun (WGS) entry which is preliminary data.</text>
</comment>
<evidence type="ECO:0000313" key="5">
    <source>
        <dbReference type="Proteomes" id="UP000581769"/>
    </source>
</evidence>
<evidence type="ECO:0000259" key="2">
    <source>
        <dbReference type="Pfam" id="PF20446"/>
    </source>
</evidence>
<accession>A0A840IX79</accession>
<evidence type="ECO:0000313" key="4">
    <source>
        <dbReference type="EMBL" id="MBB4685758.1"/>
    </source>
</evidence>
<dbReference type="Proteomes" id="UP000581769">
    <property type="component" value="Unassembled WGS sequence"/>
</dbReference>
<feature type="domain" description="MRB1590-like C-terminal" evidence="3">
    <location>
        <begin position="458"/>
        <end position="556"/>
    </location>
</feature>
<protein>
    <submittedName>
        <fullName evidence="4">Putative ABC-class ATPase</fullName>
    </submittedName>
</protein>
<name>A0A840IX79_9PSEU</name>
<dbReference type="InterPro" id="IPR046834">
    <property type="entry name" value="ABC_ATPase_C"/>
</dbReference>
<reference evidence="4 5" key="1">
    <citation type="submission" date="2020-08" db="EMBL/GenBank/DDBJ databases">
        <title>Sequencing the genomes of 1000 actinobacteria strains.</title>
        <authorList>
            <person name="Klenk H.-P."/>
        </authorList>
    </citation>
    <scope>NUCLEOTIDE SEQUENCE [LARGE SCALE GENOMIC DNA]</scope>
    <source>
        <strain evidence="4 5">DSM 45859</strain>
    </source>
</reference>
<gene>
    <name evidence="4" type="ORF">BJY18_003243</name>
</gene>
<dbReference type="SUPFAM" id="SSF52540">
    <property type="entry name" value="P-loop containing nucleoside triphosphate hydrolases"/>
    <property type="match status" value="1"/>
</dbReference>
<dbReference type="InterPro" id="IPR019195">
    <property type="entry name" value="ABC_ATPase_put"/>
</dbReference>
<dbReference type="AlphaFoldDB" id="A0A840IX79"/>
<dbReference type="PANTHER" id="PTHR38149">
    <property type="entry name" value="ATPASE"/>
    <property type="match status" value="1"/>
</dbReference>
<organism evidence="4 5">
    <name type="scientific">Amycolatopsis jiangsuensis</name>
    <dbReference type="NCBI Taxonomy" id="1181879"/>
    <lineage>
        <taxon>Bacteria</taxon>
        <taxon>Bacillati</taxon>
        <taxon>Actinomycetota</taxon>
        <taxon>Actinomycetes</taxon>
        <taxon>Pseudonocardiales</taxon>
        <taxon>Pseudonocardiaceae</taxon>
        <taxon>Amycolatopsis</taxon>
    </lineage>
</organism>
<evidence type="ECO:0000259" key="1">
    <source>
        <dbReference type="Pfam" id="PF09818"/>
    </source>
</evidence>